<dbReference type="PROSITE" id="PS50088">
    <property type="entry name" value="ANK_REPEAT"/>
    <property type="match status" value="1"/>
</dbReference>
<sequence length="79" mass="9152">MIFIGKVINIKSIDKYCSTPLHCAAHYCDIVTIKLLLKKGANLNVLDVTHSTPFADAYRMFMVDQETNIRHKFTLYFRN</sequence>
<organism evidence="2 3">
    <name type="scientific">Orientia tsutsugamushi str. UT144</name>
    <dbReference type="NCBI Taxonomy" id="1441384"/>
    <lineage>
        <taxon>Bacteria</taxon>
        <taxon>Pseudomonadati</taxon>
        <taxon>Pseudomonadota</taxon>
        <taxon>Alphaproteobacteria</taxon>
        <taxon>Rickettsiales</taxon>
        <taxon>Rickettsiaceae</taxon>
        <taxon>Rickettsieae</taxon>
        <taxon>Orientia</taxon>
    </lineage>
</organism>
<keyword evidence="1" id="KW-0040">ANK repeat</keyword>
<dbReference type="Proteomes" id="UP000033580">
    <property type="component" value="Unassembled WGS sequence"/>
</dbReference>
<dbReference type="InterPro" id="IPR002110">
    <property type="entry name" value="Ankyrin_rpt"/>
</dbReference>
<dbReference type="PATRIC" id="fig|1441384.3.peg.661"/>
<dbReference type="SUPFAM" id="SSF48403">
    <property type="entry name" value="Ankyrin repeat"/>
    <property type="match status" value="1"/>
</dbReference>
<reference evidence="2 3" key="1">
    <citation type="submission" date="2015-01" db="EMBL/GenBank/DDBJ databases">
        <title>Genome Sequencing of Rickettsiales.</title>
        <authorList>
            <person name="Daugherty S.C."/>
            <person name="Su Q."/>
            <person name="Abolude K."/>
            <person name="Beier-Sexton M."/>
            <person name="Carlyon J.A."/>
            <person name="Carter R."/>
            <person name="Day N.P."/>
            <person name="Dumler S.J."/>
            <person name="Dyachenko V."/>
            <person name="Godinez A."/>
            <person name="Kurtti T.J."/>
            <person name="Lichay M."/>
            <person name="Mullins K.E."/>
            <person name="Ott S."/>
            <person name="Pappas-Brown V."/>
            <person name="Paris D.H."/>
            <person name="Patel P."/>
            <person name="Richards A.L."/>
            <person name="Sadzewicz L."/>
            <person name="Sears K."/>
            <person name="Seidman D."/>
            <person name="Sengamalay N."/>
            <person name="Stenos J."/>
            <person name="Tallon L.J."/>
            <person name="Vincent G."/>
            <person name="Fraser C.M."/>
            <person name="Munderloh U."/>
            <person name="Dunning-Hotopp J.C."/>
        </authorList>
    </citation>
    <scope>NUCLEOTIDE SEQUENCE [LARGE SCALE GENOMIC DNA]</scope>
    <source>
        <strain evidence="2 3">UT144</strain>
    </source>
</reference>
<accession>A0A0F3RID7</accession>
<evidence type="ECO:0000313" key="2">
    <source>
        <dbReference type="EMBL" id="KJW06175.1"/>
    </source>
</evidence>
<proteinExistence type="predicted"/>
<dbReference type="SMART" id="SM00248">
    <property type="entry name" value="ANK"/>
    <property type="match status" value="1"/>
</dbReference>
<protein>
    <submittedName>
        <fullName evidence="2">Ankyrin repeat family protein</fullName>
    </submittedName>
</protein>
<dbReference type="AlphaFoldDB" id="A0A0F3RID7"/>
<name>A0A0F3RID7_ORITS</name>
<evidence type="ECO:0000313" key="3">
    <source>
        <dbReference type="Proteomes" id="UP000033580"/>
    </source>
</evidence>
<evidence type="ECO:0000256" key="1">
    <source>
        <dbReference type="PROSITE-ProRule" id="PRU00023"/>
    </source>
</evidence>
<dbReference type="PROSITE" id="PS50297">
    <property type="entry name" value="ANK_REP_REGION"/>
    <property type="match status" value="1"/>
</dbReference>
<dbReference type="InterPro" id="IPR036770">
    <property type="entry name" value="Ankyrin_rpt-contain_sf"/>
</dbReference>
<comment type="caution">
    <text evidence="2">The sequence shown here is derived from an EMBL/GenBank/DDBJ whole genome shotgun (WGS) entry which is preliminary data.</text>
</comment>
<gene>
    <name evidence="2" type="ORF">OTUT144_1791</name>
</gene>
<dbReference type="EMBL" id="LAOR01000154">
    <property type="protein sequence ID" value="KJW06175.1"/>
    <property type="molecule type" value="Genomic_DNA"/>
</dbReference>
<dbReference type="Pfam" id="PF00023">
    <property type="entry name" value="Ank"/>
    <property type="match status" value="1"/>
</dbReference>
<dbReference type="Gene3D" id="1.25.40.20">
    <property type="entry name" value="Ankyrin repeat-containing domain"/>
    <property type="match status" value="1"/>
</dbReference>
<feature type="repeat" description="ANK" evidence="1">
    <location>
        <begin position="16"/>
        <end position="48"/>
    </location>
</feature>